<feature type="domain" description="Tyr recombinase" evidence="6">
    <location>
        <begin position="221"/>
        <end position="403"/>
    </location>
</feature>
<dbReference type="Proteomes" id="UP000317078">
    <property type="component" value="Unassembled WGS sequence"/>
</dbReference>
<dbReference type="InterPro" id="IPR002104">
    <property type="entry name" value="Integrase_catalytic"/>
</dbReference>
<feature type="domain" description="Core-binding (CB)" evidence="7">
    <location>
        <begin position="109"/>
        <end position="190"/>
    </location>
</feature>
<dbReference type="Pfam" id="PF13356">
    <property type="entry name" value="Arm-DNA-bind_3"/>
    <property type="match status" value="1"/>
</dbReference>
<dbReference type="GO" id="GO:0015074">
    <property type="term" value="P:DNA integration"/>
    <property type="evidence" value="ECO:0007669"/>
    <property type="project" value="UniProtKB-KW"/>
</dbReference>
<evidence type="ECO:0000256" key="3">
    <source>
        <dbReference type="ARBA" id="ARBA00023125"/>
    </source>
</evidence>
<dbReference type="SUPFAM" id="SSF56349">
    <property type="entry name" value="DNA breaking-rejoining enzymes"/>
    <property type="match status" value="1"/>
</dbReference>
<dbReference type="InterPro" id="IPR011010">
    <property type="entry name" value="DNA_brk_join_enz"/>
</dbReference>
<dbReference type="CDD" id="cd00801">
    <property type="entry name" value="INT_P4_C"/>
    <property type="match status" value="1"/>
</dbReference>
<dbReference type="Pfam" id="PF22022">
    <property type="entry name" value="Phage_int_M"/>
    <property type="match status" value="1"/>
</dbReference>
<dbReference type="GO" id="GO:0003677">
    <property type="term" value="F:DNA binding"/>
    <property type="evidence" value="ECO:0007669"/>
    <property type="project" value="UniProtKB-UniRule"/>
</dbReference>
<keyword evidence="4" id="KW-0233">DNA recombination</keyword>
<evidence type="ECO:0000259" key="6">
    <source>
        <dbReference type="PROSITE" id="PS51898"/>
    </source>
</evidence>
<comment type="caution">
    <text evidence="8">The sequence shown here is derived from an EMBL/GenBank/DDBJ whole genome shotgun (WGS) entry which is preliminary data.</text>
</comment>
<evidence type="ECO:0000313" key="9">
    <source>
        <dbReference type="Proteomes" id="UP000317078"/>
    </source>
</evidence>
<keyword evidence="3 5" id="KW-0238">DNA-binding</keyword>
<dbReference type="Gene3D" id="1.10.443.10">
    <property type="entry name" value="Intergrase catalytic core"/>
    <property type="match status" value="1"/>
</dbReference>
<dbReference type="InterPro" id="IPR013762">
    <property type="entry name" value="Integrase-like_cat_sf"/>
</dbReference>
<dbReference type="Gene3D" id="1.10.150.130">
    <property type="match status" value="1"/>
</dbReference>
<comment type="similarity">
    <text evidence="1">Belongs to the 'phage' integrase family.</text>
</comment>
<name>A0A502GF04_9PROT</name>
<evidence type="ECO:0000259" key="7">
    <source>
        <dbReference type="PROSITE" id="PS51900"/>
    </source>
</evidence>
<keyword evidence="9" id="KW-1185">Reference proteome</keyword>
<dbReference type="PANTHER" id="PTHR30629">
    <property type="entry name" value="PROPHAGE INTEGRASE"/>
    <property type="match status" value="1"/>
</dbReference>
<gene>
    <name evidence="8" type="ORF">EAH89_05920</name>
</gene>
<dbReference type="InterPro" id="IPR010998">
    <property type="entry name" value="Integrase_recombinase_N"/>
</dbReference>
<dbReference type="OrthoDB" id="7298605at2"/>
<evidence type="ECO:0000256" key="4">
    <source>
        <dbReference type="ARBA" id="ARBA00023172"/>
    </source>
</evidence>
<accession>A0A502GF04</accession>
<dbReference type="PROSITE" id="PS51900">
    <property type="entry name" value="CB"/>
    <property type="match status" value="1"/>
</dbReference>
<protein>
    <submittedName>
        <fullName evidence="8">Site-specific integrase</fullName>
    </submittedName>
</protein>
<evidence type="ECO:0000256" key="1">
    <source>
        <dbReference type="ARBA" id="ARBA00008857"/>
    </source>
</evidence>
<dbReference type="InterPro" id="IPR044068">
    <property type="entry name" value="CB"/>
</dbReference>
<dbReference type="Gene3D" id="3.30.160.390">
    <property type="entry name" value="Integrase, DNA-binding domain"/>
    <property type="match status" value="1"/>
</dbReference>
<dbReference type="AlphaFoldDB" id="A0A502GF04"/>
<keyword evidence="2" id="KW-0229">DNA integration</keyword>
<organism evidence="8 9">
    <name type="scientific">Muricoccus nepalensis</name>
    <dbReference type="NCBI Taxonomy" id="1854500"/>
    <lineage>
        <taxon>Bacteria</taxon>
        <taxon>Pseudomonadati</taxon>
        <taxon>Pseudomonadota</taxon>
        <taxon>Alphaproteobacteria</taxon>
        <taxon>Acetobacterales</taxon>
        <taxon>Roseomonadaceae</taxon>
        <taxon>Muricoccus</taxon>
    </lineage>
</organism>
<sequence length="431" mass="47524">MAERRMGKLTAKAVQHAKPGVHGDGGGLYLRVKPDRRAFWFYRFMLVGKRRDMGIGAANGPAAVPLAAAREKAAAARRLVKAGSDPLVHRDAAEAAAATEVKAAQAQRKTFRDVTDLFLAAQEAGWRNAKHRAQWRSTLEAYAFPHFGDRPVADVNTGAVTAALKPIWEKKPETASRVRGRIEAVWNYAKVMGWCVGENPARWRGHLANAFPRRSKVKPVKHHAALRWQDIGAFMAALRAREAVSARALEFVILTAARSGEVLGARWSEVDMDAAVWTVPRERMKAGKEHRVPLTPAALAVLRGVLPLRTDAAADALIFPGQLAANRKEPKALSVMAMTMALRRMERGDLTVHGFRSTFRDWAGETTGHPREVVEAALAHRTGDKMEQAYARGDLFEKRRRLMAEWSAFCAKTPAKVARLPTRHEPEAAVG</sequence>
<dbReference type="PANTHER" id="PTHR30629:SF6">
    <property type="entry name" value="PROPHAGE INTEGRASE INTA-RELATED"/>
    <property type="match status" value="1"/>
</dbReference>
<dbReference type="EMBL" id="RCZP01000003">
    <property type="protein sequence ID" value="TPG59870.1"/>
    <property type="molecule type" value="Genomic_DNA"/>
</dbReference>
<evidence type="ECO:0000313" key="8">
    <source>
        <dbReference type="EMBL" id="TPG59870.1"/>
    </source>
</evidence>
<dbReference type="GO" id="GO:0006310">
    <property type="term" value="P:DNA recombination"/>
    <property type="evidence" value="ECO:0007669"/>
    <property type="project" value="UniProtKB-KW"/>
</dbReference>
<reference evidence="8 9" key="1">
    <citation type="journal article" date="2019" name="Environ. Microbiol.">
        <title>Species interactions and distinct microbial communities in high Arctic permafrost affected cryosols are associated with the CH4 and CO2 gas fluxes.</title>
        <authorList>
            <person name="Altshuler I."/>
            <person name="Hamel J."/>
            <person name="Turney S."/>
            <person name="Magnuson E."/>
            <person name="Levesque R."/>
            <person name="Greer C."/>
            <person name="Whyte L.G."/>
        </authorList>
    </citation>
    <scope>NUCLEOTIDE SEQUENCE [LARGE SCALE GENOMIC DNA]</scope>
    <source>
        <strain evidence="8 9">S9.3B</strain>
    </source>
</reference>
<dbReference type="PROSITE" id="PS51898">
    <property type="entry name" value="TYR_RECOMBINASE"/>
    <property type="match status" value="1"/>
</dbReference>
<dbReference type="InterPro" id="IPR050808">
    <property type="entry name" value="Phage_Integrase"/>
</dbReference>
<dbReference type="InterPro" id="IPR025166">
    <property type="entry name" value="Integrase_DNA_bind_dom"/>
</dbReference>
<dbReference type="InterPro" id="IPR053876">
    <property type="entry name" value="Phage_int_M"/>
</dbReference>
<dbReference type="InterPro" id="IPR038488">
    <property type="entry name" value="Integrase_DNA-bd_sf"/>
</dbReference>
<evidence type="ECO:0000256" key="5">
    <source>
        <dbReference type="PROSITE-ProRule" id="PRU01248"/>
    </source>
</evidence>
<dbReference type="Pfam" id="PF00589">
    <property type="entry name" value="Phage_integrase"/>
    <property type="match status" value="1"/>
</dbReference>
<proteinExistence type="inferred from homology"/>
<evidence type="ECO:0000256" key="2">
    <source>
        <dbReference type="ARBA" id="ARBA00022908"/>
    </source>
</evidence>